<dbReference type="NCBIfam" id="NF009435">
    <property type="entry name" value="PRK12794.1"/>
    <property type="match status" value="1"/>
</dbReference>
<gene>
    <name evidence="1" type="primary">flaF</name>
    <name evidence="1" type="ORF">D3P05_09885</name>
</gene>
<keyword evidence="2" id="KW-1185">Reference proteome</keyword>
<dbReference type="InterPro" id="IPR010845">
    <property type="entry name" value="FlaF"/>
</dbReference>
<dbReference type="Proteomes" id="UP000283587">
    <property type="component" value="Unassembled WGS sequence"/>
</dbReference>
<proteinExistence type="predicted"/>
<reference evidence="2" key="1">
    <citation type="submission" date="2018-09" db="EMBL/GenBank/DDBJ databases">
        <title>Paracoccus onubensis nov. sp. a moderate halophilic bacterium isolated from Gruta de las Maravillas (Aracena, Spain).</title>
        <authorList>
            <person name="Jurado V."/>
            <person name="Gutierrez-Patricio S."/>
            <person name="Gonzalez-Pimentel J.L."/>
            <person name="Miller A.Z."/>
            <person name="Laiz L."/>
            <person name="Saiz-Jimenez C."/>
        </authorList>
    </citation>
    <scope>NUCLEOTIDE SEQUENCE [LARGE SCALE GENOMIC DNA]</scope>
    <source>
        <strain evidence="2">DSM 26381</strain>
    </source>
</reference>
<comment type="caution">
    <text evidence="1">The sequence shown here is derived from an EMBL/GenBank/DDBJ whole genome shotgun (WGS) entry which is preliminary data.</text>
</comment>
<evidence type="ECO:0000313" key="2">
    <source>
        <dbReference type="Proteomes" id="UP000283587"/>
    </source>
</evidence>
<name>A0A419A729_9RHOB</name>
<evidence type="ECO:0000313" key="1">
    <source>
        <dbReference type="EMBL" id="RJL16411.1"/>
    </source>
</evidence>
<keyword evidence="1" id="KW-0966">Cell projection</keyword>
<dbReference type="GO" id="GO:0044781">
    <property type="term" value="P:bacterial-type flagellum organization"/>
    <property type="evidence" value="ECO:0007669"/>
    <property type="project" value="InterPro"/>
</dbReference>
<keyword evidence="1" id="KW-0282">Flagellum</keyword>
<dbReference type="EMBL" id="QZEW01000035">
    <property type="protein sequence ID" value="RJL16411.1"/>
    <property type="molecule type" value="Genomic_DNA"/>
</dbReference>
<dbReference type="OrthoDB" id="9808944at2"/>
<keyword evidence="1" id="KW-0969">Cilium</keyword>
<dbReference type="Pfam" id="PF07309">
    <property type="entry name" value="FlaF"/>
    <property type="match status" value="1"/>
</dbReference>
<protein>
    <submittedName>
        <fullName evidence="1">Flagellar biosynthesis regulatory protein FlaF</fullName>
    </submittedName>
</protein>
<accession>A0A419A729</accession>
<sequence length="121" mass="13065">MNAVTPFSERAYGSNALRSARDTEYDVFSRVTRLLREASRDGRGRDTIFAVYKNNELWTILATDLADPANALPGEVKAGLISLAIFSLRHGKAVLAGDATIDALIEVNIAVMKGLRGEGAK</sequence>
<organism evidence="1 2">
    <name type="scientific">Paracoccus siganidrum</name>
    <dbReference type="NCBI Taxonomy" id="1276757"/>
    <lineage>
        <taxon>Bacteria</taxon>
        <taxon>Pseudomonadati</taxon>
        <taxon>Pseudomonadota</taxon>
        <taxon>Alphaproteobacteria</taxon>
        <taxon>Rhodobacterales</taxon>
        <taxon>Paracoccaceae</taxon>
        <taxon>Paracoccus</taxon>
    </lineage>
</organism>
<dbReference type="AlphaFoldDB" id="A0A419A729"/>